<gene>
    <name evidence="2" type="ORF">FW778_21290</name>
</gene>
<dbReference type="PANTHER" id="PTHR40115">
    <property type="entry name" value="INNER MEMBRANE PROTEIN WITH PEPSY TM HELIX"/>
    <property type="match status" value="1"/>
</dbReference>
<dbReference type="EMBL" id="VYQF01000012">
    <property type="protein sequence ID" value="KAA9035496.1"/>
    <property type="molecule type" value="Genomic_DNA"/>
</dbReference>
<evidence type="ECO:0008006" key="4">
    <source>
        <dbReference type="Google" id="ProtNLM"/>
    </source>
</evidence>
<feature type="transmembrane region" description="Helical" evidence="1">
    <location>
        <begin position="20"/>
        <end position="39"/>
    </location>
</feature>
<dbReference type="PANTHER" id="PTHR40115:SF1">
    <property type="entry name" value="INNER MEMBRANE PROTEIN WITH PEPSY TM HELIX"/>
    <property type="match status" value="1"/>
</dbReference>
<evidence type="ECO:0000313" key="3">
    <source>
        <dbReference type="Proteomes" id="UP000326903"/>
    </source>
</evidence>
<keyword evidence="1" id="KW-0472">Membrane</keyword>
<keyword evidence="1" id="KW-0812">Transmembrane</keyword>
<evidence type="ECO:0000313" key="2">
    <source>
        <dbReference type="EMBL" id="KAA9035496.1"/>
    </source>
</evidence>
<feature type="transmembrane region" description="Helical" evidence="1">
    <location>
        <begin position="164"/>
        <end position="183"/>
    </location>
</feature>
<organism evidence="2 3">
    <name type="scientific">Ginsengibacter hankyongi</name>
    <dbReference type="NCBI Taxonomy" id="2607284"/>
    <lineage>
        <taxon>Bacteria</taxon>
        <taxon>Pseudomonadati</taxon>
        <taxon>Bacteroidota</taxon>
        <taxon>Chitinophagia</taxon>
        <taxon>Chitinophagales</taxon>
        <taxon>Chitinophagaceae</taxon>
        <taxon>Ginsengibacter</taxon>
    </lineage>
</organism>
<keyword evidence="1" id="KW-1133">Transmembrane helix</keyword>
<proteinExistence type="predicted"/>
<dbReference type="Pfam" id="PF16357">
    <property type="entry name" value="PepSY_TM_like_2"/>
    <property type="match status" value="1"/>
</dbReference>
<protein>
    <recommendedName>
        <fullName evidence="4">PepSY-associated TM region</fullName>
    </recommendedName>
</protein>
<evidence type="ECO:0000256" key="1">
    <source>
        <dbReference type="SAM" id="Phobius"/>
    </source>
</evidence>
<dbReference type="AlphaFoldDB" id="A0A5J5IAB3"/>
<dbReference type="InterPro" id="IPR032307">
    <property type="entry name" value="PepSY_TM-like_2"/>
</dbReference>
<dbReference type="Proteomes" id="UP000326903">
    <property type="component" value="Unassembled WGS sequence"/>
</dbReference>
<feature type="transmembrane region" description="Helical" evidence="1">
    <location>
        <begin position="189"/>
        <end position="208"/>
    </location>
</feature>
<name>A0A5J5IAB3_9BACT</name>
<comment type="caution">
    <text evidence="2">The sequence shown here is derived from an EMBL/GenBank/DDBJ whole genome shotgun (WGS) entry which is preliminary data.</text>
</comment>
<accession>A0A5J5IAB3</accession>
<reference evidence="2 3" key="1">
    <citation type="submission" date="2019-09" db="EMBL/GenBank/DDBJ databases">
        <title>Draft genome sequence of Ginsengibacter sp. BR5-29.</title>
        <authorList>
            <person name="Im W.-T."/>
        </authorList>
    </citation>
    <scope>NUCLEOTIDE SEQUENCE [LARGE SCALE GENOMIC DNA]</scope>
    <source>
        <strain evidence="2 3">BR5-29</strain>
    </source>
</reference>
<keyword evidence="3" id="KW-1185">Reference proteome</keyword>
<dbReference type="RefSeq" id="WP_150416916.1">
    <property type="nucleotide sequence ID" value="NZ_VYQF01000012.1"/>
</dbReference>
<sequence length="211" mass="24688">MQSQRLSKELNFWGRKVHIHLGLFLLLFIWLFSFSGLLLNHGDWKISNFWDKRKETQIVTPIHASTSSDSSTRLKDIMSQLKIAGEISDVKMWPDSIYFRVSKPGEVRNMEVNFITGVCTQKELQYNLAGKIRTLHSFNGVDKNNPGRQPNWIITDIWRLSMDGIATGLLLLCISSWIMWFKIRERYRWGWFVLILGFGAAIYFIFVLRIL</sequence>